<gene>
    <name evidence="2" type="ORF">SAMN04515673_104168</name>
</gene>
<dbReference type="EMBL" id="FOYI01000004">
    <property type="protein sequence ID" value="SFR07009.1"/>
    <property type="molecule type" value="Genomic_DNA"/>
</dbReference>
<dbReference type="RefSeq" id="WP_177220494.1">
    <property type="nucleotide sequence ID" value="NZ_FOYI01000004.1"/>
</dbReference>
<keyword evidence="3" id="KW-1185">Reference proteome</keyword>
<dbReference type="STRING" id="871652.SAMN04515673_104168"/>
<evidence type="ECO:0000313" key="2">
    <source>
        <dbReference type="EMBL" id="SFR07009.1"/>
    </source>
</evidence>
<evidence type="ECO:0008006" key="4">
    <source>
        <dbReference type="Google" id="ProtNLM"/>
    </source>
</evidence>
<sequence>MWKQYGAGALLAAGIAGGACAEALPVAVFEIEFVNFSQEVEYGRTNEVEEARAAMLTEAFRVLLSDSGRYALVDTAPAADALALHGNPFSCNNCEAGIAEKLGAERSFTGVVQKLSVLVQTIVIRERDTGTGEILAQYQTDIRGNTDEAWRRGLTWLMENRMLPGTAALDGG</sequence>
<dbReference type="PROSITE" id="PS51257">
    <property type="entry name" value="PROKAR_LIPOPROTEIN"/>
    <property type="match status" value="1"/>
</dbReference>
<feature type="chain" id="PRO_5011595948" description="DUF2380 domain-containing protein" evidence="1">
    <location>
        <begin position="22"/>
        <end position="172"/>
    </location>
</feature>
<keyword evidence="1" id="KW-0732">Signal</keyword>
<evidence type="ECO:0000313" key="3">
    <source>
        <dbReference type="Proteomes" id="UP000199302"/>
    </source>
</evidence>
<dbReference type="AlphaFoldDB" id="A0A1I6DNJ1"/>
<feature type="signal peptide" evidence="1">
    <location>
        <begin position="1"/>
        <end position="21"/>
    </location>
</feature>
<organism evidence="2 3">
    <name type="scientific">Poseidonocella sedimentorum</name>
    <dbReference type="NCBI Taxonomy" id="871652"/>
    <lineage>
        <taxon>Bacteria</taxon>
        <taxon>Pseudomonadati</taxon>
        <taxon>Pseudomonadota</taxon>
        <taxon>Alphaproteobacteria</taxon>
        <taxon>Rhodobacterales</taxon>
        <taxon>Roseobacteraceae</taxon>
        <taxon>Poseidonocella</taxon>
    </lineage>
</organism>
<accession>A0A1I6DNJ1</accession>
<reference evidence="2 3" key="1">
    <citation type="submission" date="2016-10" db="EMBL/GenBank/DDBJ databases">
        <authorList>
            <person name="de Groot N.N."/>
        </authorList>
    </citation>
    <scope>NUCLEOTIDE SEQUENCE [LARGE SCALE GENOMIC DNA]</scope>
    <source>
        <strain evidence="3">KMM 9023,NRIC 0796,JCM 17311,KCTC 23692</strain>
    </source>
</reference>
<proteinExistence type="predicted"/>
<dbReference type="Pfam" id="PF11684">
    <property type="entry name" value="DUF3280"/>
    <property type="match status" value="1"/>
</dbReference>
<dbReference type="Proteomes" id="UP000199302">
    <property type="component" value="Unassembled WGS sequence"/>
</dbReference>
<protein>
    <recommendedName>
        <fullName evidence="4">DUF2380 domain-containing protein</fullName>
    </recommendedName>
</protein>
<name>A0A1I6DNJ1_9RHOB</name>
<dbReference type="InterPro" id="IPR021698">
    <property type="entry name" value="DUF3280"/>
</dbReference>
<evidence type="ECO:0000256" key="1">
    <source>
        <dbReference type="SAM" id="SignalP"/>
    </source>
</evidence>